<organism evidence="1 2">
    <name type="scientific">Cladophialophora bantiana (strain ATCC 10958 / CBS 173.52 / CDC B-1940 / NIH 8579)</name>
    <name type="common">Xylohypha bantiana</name>
    <dbReference type="NCBI Taxonomy" id="1442370"/>
    <lineage>
        <taxon>Eukaryota</taxon>
        <taxon>Fungi</taxon>
        <taxon>Dikarya</taxon>
        <taxon>Ascomycota</taxon>
        <taxon>Pezizomycotina</taxon>
        <taxon>Eurotiomycetes</taxon>
        <taxon>Chaetothyriomycetidae</taxon>
        <taxon>Chaetothyriales</taxon>
        <taxon>Herpotrichiellaceae</taxon>
        <taxon>Cladophialophora</taxon>
    </lineage>
</organism>
<gene>
    <name evidence="1" type="ORF">Z519_06696</name>
</gene>
<dbReference type="VEuPathDB" id="FungiDB:Z519_06696"/>
<dbReference type="Proteomes" id="UP000053789">
    <property type="component" value="Unassembled WGS sequence"/>
</dbReference>
<name>A0A0D2G2A0_CLAB1</name>
<dbReference type="GeneID" id="27699624"/>
<protein>
    <submittedName>
        <fullName evidence="1">Uncharacterized protein</fullName>
    </submittedName>
</protein>
<dbReference type="AlphaFoldDB" id="A0A0D2G2A0"/>
<reference evidence="1" key="1">
    <citation type="submission" date="2015-01" db="EMBL/GenBank/DDBJ databases">
        <title>The Genome Sequence of Cladophialophora bantiana CBS 173.52.</title>
        <authorList>
            <consortium name="The Broad Institute Genomics Platform"/>
            <person name="Cuomo C."/>
            <person name="de Hoog S."/>
            <person name="Gorbushina A."/>
            <person name="Stielow B."/>
            <person name="Teixiera M."/>
            <person name="Abouelleil A."/>
            <person name="Chapman S.B."/>
            <person name="Priest M."/>
            <person name="Young S.K."/>
            <person name="Wortman J."/>
            <person name="Nusbaum C."/>
            <person name="Birren B."/>
        </authorList>
    </citation>
    <scope>NUCLEOTIDE SEQUENCE [LARGE SCALE GENOMIC DNA]</scope>
    <source>
        <strain evidence="1">CBS 173.52</strain>
    </source>
</reference>
<dbReference type="OrthoDB" id="4133437at2759"/>
<dbReference type="HOGENOM" id="CLU_792347_0_0_1"/>
<evidence type="ECO:0000313" key="2">
    <source>
        <dbReference type="Proteomes" id="UP000053789"/>
    </source>
</evidence>
<proteinExistence type="predicted"/>
<sequence length="385" mass="42529">MGNAYSWIRAIAWAREHWYHTAVTGSVLGLTGSFSAAMACGVFRACDDDPCGVPNKKSPFGKPACDMWEHGGEDMLPLRKRGGGGTTVTVINGMKSWGFDYDYGEVPGVSIYNSNNVDEEVLKLFGEGEDELTIAIPGSSLPDWIYITNAGKTPMCIAGVQLTAPDGSEITMTGNLGRICGADYYESAVTVIPNAEAKAASCVWIDRHKSNGLRLPGISFNLQPDEQDLQSYNITSVEDLCRSPFIMLQEAQPALSGRQLIIPTLNVTYSDVMGEFERYFDLALVKSNLDLSSAVRMCEAEDAKGPHFVSLAEGVYCDTTTRRLYRVCDRRHRQGICFDTDRDELVQIEGDGSPVRFENFVRDLSSQTPWRVKVLKTFRHVDVWG</sequence>
<keyword evidence="2" id="KW-1185">Reference proteome</keyword>
<dbReference type="EMBL" id="KN846988">
    <property type="protein sequence ID" value="KIW92847.1"/>
    <property type="molecule type" value="Genomic_DNA"/>
</dbReference>
<evidence type="ECO:0000313" key="1">
    <source>
        <dbReference type="EMBL" id="KIW92847.1"/>
    </source>
</evidence>
<dbReference type="RefSeq" id="XP_016619516.1">
    <property type="nucleotide sequence ID" value="XM_016764434.1"/>
</dbReference>
<accession>A0A0D2G2A0</accession>